<comment type="caution">
    <text evidence="11">The sequence shown here is derived from an EMBL/GenBank/DDBJ whole genome shotgun (WGS) entry which is preliminary data.</text>
</comment>
<dbReference type="GO" id="GO:0006303">
    <property type="term" value="P:double-strand break repair via nonhomologous end joining"/>
    <property type="evidence" value="ECO:0007669"/>
    <property type="project" value="TreeGrafter"/>
</dbReference>
<dbReference type="InterPro" id="IPR053829">
    <property type="entry name" value="XLF-like_CC"/>
</dbReference>
<feature type="compositionally biased region" description="Basic and acidic residues" evidence="8">
    <location>
        <begin position="273"/>
        <end position="286"/>
    </location>
</feature>
<dbReference type="CDD" id="cd22285">
    <property type="entry name" value="HD_XLF_N"/>
    <property type="match status" value="1"/>
</dbReference>
<gene>
    <name evidence="11" type="ORF">NA57DRAFT_79117</name>
</gene>
<evidence type="ECO:0000313" key="12">
    <source>
        <dbReference type="Proteomes" id="UP000799772"/>
    </source>
</evidence>
<feature type="compositionally biased region" description="Polar residues" evidence="8">
    <location>
        <begin position="464"/>
        <end position="477"/>
    </location>
</feature>
<evidence type="ECO:0000256" key="2">
    <source>
        <dbReference type="ARBA" id="ARBA00022763"/>
    </source>
</evidence>
<evidence type="ECO:0000313" key="11">
    <source>
        <dbReference type="EMBL" id="KAF2095389.1"/>
    </source>
</evidence>
<feature type="compositionally biased region" description="Basic and acidic residues" evidence="8">
    <location>
        <begin position="482"/>
        <end position="491"/>
    </location>
</feature>
<dbReference type="GO" id="GO:0045027">
    <property type="term" value="F:DNA end binding"/>
    <property type="evidence" value="ECO:0007669"/>
    <property type="project" value="TreeGrafter"/>
</dbReference>
<keyword evidence="5" id="KW-0539">Nucleus</keyword>
<dbReference type="PANTHER" id="PTHR32235">
    <property type="entry name" value="NON-HOMOLOGOUS END-JOINING FACTOR 1"/>
    <property type="match status" value="1"/>
</dbReference>
<feature type="region of interest" description="Disordered" evidence="8">
    <location>
        <begin position="263"/>
        <end position="539"/>
    </location>
</feature>
<feature type="compositionally biased region" description="Polar residues" evidence="8">
    <location>
        <begin position="437"/>
        <end position="449"/>
    </location>
</feature>
<dbReference type="Proteomes" id="UP000799772">
    <property type="component" value="Unassembled WGS sequence"/>
</dbReference>
<reference evidence="11" key="1">
    <citation type="journal article" date="2020" name="Stud. Mycol.">
        <title>101 Dothideomycetes genomes: a test case for predicting lifestyles and emergence of pathogens.</title>
        <authorList>
            <person name="Haridas S."/>
            <person name="Albert R."/>
            <person name="Binder M."/>
            <person name="Bloem J."/>
            <person name="Labutti K."/>
            <person name="Salamov A."/>
            <person name="Andreopoulos B."/>
            <person name="Baker S."/>
            <person name="Barry K."/>
            <person name="Bills G."/>
            <person name="Bluhm B."/>
            <person name="Cannon C."/>
            <person name="Castanera R."/>
            <person name="Culley D."/>
            <person name="Daum C."/>
            <person name="Ezra D."/>
            <person name="Gonzalez J."/>
            <person name="Henrissat B."/>
            <person name="Kuo A."/>
            <person name="Liang C."/>
            <person name="Lipzen A."/>
            <person name="Lutzoni F."/>
            <person name="Magnuson J."/>
            <person name="Mondo S."/>
            <person name="Nolan M."/>
            <person name="Ohm R."/>
            <person name="Pangilinan J."/>
            <person name="Park H.-J."/>
            <person name="Ramirez L."/>
            <person name="Alfaro M."/>
            <person name="Sun H."/>
            <person name="Tritt A."/>
            <person name="Yoshinaga Y."/>
            <person name="Zwiers L.-H."/>
            <person name="Turgeon B."/>
            <person name="Goodwin S."/>
            <person name="Spatafora J."/>
            <person name="Crous P."/>
            <person name="Grigoriev I."/>
        </authorList>
    </citation>
    <scope>NUCLEOTIDE SEQUENCE</scope>
    <source>
        <strain evidence="11">CBS 133067</strain>
    </source>
</reference>
<dbReference type="InterPro" id="IPR015381">
    <property type="entry name" value="XLF-like_N"/>
</dbReference>
<evidence type="ECO:0000256" key="7">
    <source>
        <dbReference type="ARBA" id="ARBA00044529"/>
    </source>
</evidence>
<feature type="compositionally biased region" description="Basic and acidic residues" evidence="8">
    <location>
        <begin position="505"/>
        <end position="526"/>
    </location>
</feature>
<keyword evidence="12" id="KW-1185">Reference proteome</keyword>
<evidence type="ECO:0000256" key="1">
    <source>
        <dbReference type="ARBA" id="ARBA00004123"/>
    </source>
</evidence>
<evidence type="ECO:0000256" key="5">
    <source>
        <dbReference type="ARBA" id="ARBA00023242"/>
    </source>
</evidence>
<evidence type="ECO:0000259" key="10">
    <source>
        <dbReference type="Pfam" id="PF21928"/>
    </source>
</evidence>
<dbReference type="AlphaFoldDB" id="A0A9P4IAI9"/>
<dbReference type="GO" id="GO:0032807">
    <property type="term" value="C:DNA ligase IV complex"/>
    <property type="evidence" value="ECO:0007669"/>
    <property type="project" value="TreeGrafter"/>
</dbReference>
<feature type="domain" description="XLF-like coiled-coil region" evidence="10">
    <location>
        <begin position="123"/>
        <end position="174"/>
    </location>
</feature>
<dbReference type="Pfam" id="PF09302">
    <property type="entry name" value="XLF"/>
    <property type="match status" value="1"/>
</dbReference>
<keyword evidence="4" id="KW-0234">DNA repair</keyword>
<dbReference type="InterPro" id="IPR038051">
    <property type="entry name" value="XRCC4-like_N_sf"/>
</dbReference>
<evidence type="ECO:0000259" key="9">
    <source>
        <dbReference type="Pfam" id="PF09302"/>
    </source>
</evidence>
<comment type="similarity">
    <text evidence="6">Belongs to the XRCC4-XLF family. XLF subfamily.</text>
</comment>
<dbReference type="Gene3D" id="2.170.210.10">
    <property type="entry name" value="DNA double-strand break repair and VJ recombination XRCC4, N-terminal"/>
    <property type="match status" value="1"/>
</dbReference>
<proteinExistence type="inferred from homology"/>
<accession>A0A9P4IAI9</accession>
<comment type="subcellular location">
    <subcellularLocation>
        <location evidence="1">Nucleus</location>
    </subcellularLocation>
</comment>
<sequence>MSWKPIRIANSSNNTPQLLIKYDFTSAGYTVWLTDLSRIWTETLDRRQLVLRALTDNTSIDPSEDTSQLRILLTKVKDALDGVEGTSAQVTAEAEDSLVLETYSTLPPPLESLRWRVELSLLSQEHLKPYVTQPLVQHLHTLCRQQDDLIRQLHDKDVVISKLLDKLEAIGTDVADVFPSAAGRKSSQRSMSREQAGQYVKGLGRFDERQWLQKSNTNPAVVSQNQMVEEVFEKGILSLQGNVEATSDSWWEHLQEKDLVAASRETSLSLRSKSKEPTSKKRRLEDIDSEDEAVDTSEFQRQATPPAIRQAKQDNLNGASDPAKSNGAAAPKDDGSETETEDDDLDAVVKPIKPKIQPPRTSPRKSPPLSSKKKLGRIGGSREKTPAQDLGFLESAPQHGAGIDDENQDTEDAPKPAPATKIQAKRKLGIIGGKAAKSQTPEPSAQPTTPKKVLGKIGGKKSTPPKTSEARQSNVLPTTEIELNRNSEKPGAKATQNEQTLAPDVPRESSQERADRKREELKRQLEAKAQAPAKKKRRF</sequence>
<name>A0A9P4IAI9_9PEZI</name>
<evidence type="ECO:0000256" key="4">
    <source>
        <dbReference type="ARBA" id="ARBA00023204"/>
    </source>
</evidence>
<keyword evidence="2" id="KW-0227">DNA damage</keyword>
<dbReference type="PANTHER" id="PTHR32235:SF1">
    <property type="entry name" value="NON-HOMOLOGOUS END-JOINING FACTOR 1"/>
    <property type="match status" value="1"/>
</dbReference>
<feature type="domain" description="XLF-like N-terminal" evidence="9">
    <location>
        <begin position="2"/>
        <end position="120"/>
    </location>
</feature>
<protein>
    <recommendedName>
        <fullName evidence="7">Non-homologous end-joining factor 1</fullName>
    </recommendedName>
</protein>
<organism evidence="11 12">
    <name type="scientific">Rhizodiscina lignyota</name>
    <dbReference type="NCBI Taxonomy" id="1504668"/>
    <lineage>
        <taxon>Eukaryota</taxon>
        <taxon>Fungi</taxon>
        <taxon>Dikarya</taxon>
        <taxon>Ascomycota</taxon>
        <taxon>Pezizomycotina</taxon>
        <taxon>Dothideomycetes</taxon>
        <taxon>Pleosporomycetidae</taxon>
        <taxon>Aulographales</taxon>
        <taxon>Rhizodiscinaceae</taxon>
        <taxon>Rhizodiscina</taxon>
    </lineage>
</organism>
<dbReference type="InterPro" id="IPR052287">
    <property type="entry name" value="NHEJ_factor"/>
</dbReference>
<dbReference type="EMBL" id="ML978131">
    <property type="protein sequence ID" value="KAF2095389.1"/>
    <property type="molecule type" value="Genomic_DNA"/>
</dbReference>
<evidence type="ECO:0000256" key="8">
    <source>
        <dbReference type="SAM" id="MobiDB-lite"/>
    </source>
</evidence>
<keyword evidence="3" id="KW-0238">DNA-binding</keyword>
<dbReference type="OrthoDB" id="2155935at2759"/>
<evidence type="ECO:0000256" key="3">
    <source>
        <dbReference type="ARBA" id="ARBA00023125"/>
    </source>
</evidence>
<feature type="compositionally biased region" description="Acidic residues" evidence="8">
    <location>
        <begin position="336"/>
        <end position="346"/>
    </location>
</feature>
<dbReference type="Pfam" id="PF21928">
    <property type="entry name" value="XLF_CC"/>
    <property type="match status" value="1"/>
</dbReference>
<evidence type="ECO:0000256" key="6">
    <source>
        <dbReference type="ARBA" id="ARBA00025747"/>
    </source>
</evidence>